<dbReference type="InterPro" id="IPR029044">
    <property type="entry name" value="Nucleotide-diphossugar_trans"/>
</dbReference>
<reference evidence="2 3" key="2">
    <citation type="submission" date="2013-04" db="EMBL/GenBank/DDBJ databases">
        <authorList>
            <person name="Fiebig A."/>
            <person name="Pradella S."/>
            <person name="Wagner-Doebler I."/>
        </authorList>
    </citation>
    <scope>NUCLEOTIDE SEQUENCE [LARGE SCALE GENOMIC DNA]</scope>
    <source>
        <strain evidence="3">DSM 17067 / NCIMB 14079 / DFL-11</strain>
        <plasmid evidence="3">pladfl_2</plasmid>
    </source>
</reference>
<name>A0A5E8UWF9_ROSAD</name>
<sequence>MTGEGGALDPAGGDNPLLTVSLVIYRPDLKVLAATLQSLSKALRRLNASHCKIFIIQNCDTDGIAPLLAAHLNEVPFDLRQGHGNVGFGRAHNLVLSETGTFHLVLNPDIEMAEEALTHGLKFLEEHTDCGLITPHACWPDGTRQYLCKRYPALFDLLLRGFAPAFLKSLFSDRLARYEMSRETDEDVLWDPPIVSGCFMLFRGDNYQQLGGFDSRFFLYFEDFDLALRTGKIARIAYVPAVWIVHEGGHAARKGLMHIKLFAKSALLFYRLHGFKLF</sequence>
<accession>A0A5E8UWF9</accession>
<dbReference type="Pfam" id="PF00535">
    <property type="entry name" value="Glycos_transf_2"/>
    <property type="match status" value="1"/>
</dbReference>
<dbReference type="PANTHER" id="PTHR43179:SF10">
    <property type="entry name" value="GLYCOSYL TRANSFERASE"/>
    <property type="match status" value="1"/>
</dbReference>
<keyword evidence="2" id="KW-0614">Plasmid</keyword>
<dbReference type="Gene3D" id="3.90.550.10">
    <property type="entry name" value="Spore Coat Polysaccharide Biosynthesis Protein SpsA, Chain A"/>
    <property type="match status" value="1"/>
</dbReference>
<proteinExistence type="predicted"/>
<evidence type="ECO:0000313" key="2">
    <source>
        <dbReference type="EMBL" id="RMX61756.1"/>
    </source>
</evidence>
<dbReference type="Proteomes" id="UP000004703">
    <property type="component" value="Plasmid pLADFL_2"/>
</dbReference>
<dbReference type="EMBL" id="ACCU02000006">
    <property type="protein sequence ID" value="RMX61756.1"/>
    <property type="molecule type" value="Genomic_DNA"/>
</dbReference>
<organism evidence="2 3">
    <name type="scientific">Roseibium alexandrii (strain DSM 17067 / NCIMB 14079 / DFL-11)</name>
    <name type="common">Labrenzia alexandrii</name>
    <dbReference type="NCBI Taxonomy" id="244592"/>
    <lineage>
        <taxon>Bacteria</taxon>
        <taxon>Pseudomonadati</taxon>
        <taxon>Pseudomonadota</taxon>
        <taxon>Alphaproteobacteria</taxon>
        <taxon>Hyphomicrobiales</taxon>
        <taxon>Stappiaceae</taxon>
        <taxon>Roseibium</taxon>
    </lineage>
</organism>
<comment type="caution">
    <text evidence="2">The sequence shown here is derived from an EMBL/GenBank/DDBJ whole genome shotgun (WGS) entry which is preliminary data.</text>
</comment>
<evidence type="ECO:0000259" key="1">
    <source>
        <dbReference type="Pfam" id="PF00535"/>
    </source>
</evidence>
<protein>
    <submittedName>
        <fullName evidence="2">Putative glycosyltransferase</fullName>
    </submittedName>
</protein>
<dbReference type="RefSeq" id="WP_050775934.1">
    <property type="nucleotide sequence ID" value="NZ_CM011004.1"/>
</dbReference>
<dbReference type="SUPFAM" id="SSF53448">
    <property type="entry name" value="Nucleotide-diphospho-sugar transferases"/>
    <property type="match status" value="1"/>
</dbReference>
<evidence type="ECO:0000313" key="3">
    <source>
        <dbReference type="Proteomes" id="UP000004703"/>
    </source>
</evidence>
<feature type="domain" description="Glycosyltransferase 2-like" evidence="1">
    <location>
        <begin position="30"/>
        <end position="150"/>
    </location>
</feature>
<gene>
    <name evidence="2" type="ORF">SADFL11_00051020</name>
</gene>
<dbReference type="GO" id="GO:0016740">
    <property type="term" value="F:transferase activity"/>
    <property type="evidence" value="ECO:0007669"/>
    <property type="project" value="UniProtKB-KW"/>
</dbReference>
<dbReference type="PANTHER" id="PTHR43179">
    <property type="entry name" value="RHAMNOSYLTRANSFERASE WBBL"/>
    <property type="match status" value="1"/>
</dbReference>
<dbReference type="AlphaFoldDB" id="A0A5E8UWF9"/>
<geneLocation type="plasmid" evidence="3">
    <name>pladfl_2</name>
</geneLocation>
<keyword evidence="2" id="KW-0808">Transferase</keyword>
<dbReference type="InterPro" id="IPR001173">
    <property type="entry name" value="Glyco_trans_2-like"/>
</dbReference>
<reference evidence="2 3" key="1">
    <citation type="submission" date="2008-01" db="EMBL/GenBank/DDBJ databases">
        <authorList>
            <person name="Wagner-Dobler I."/>
            <person name="Ferriera S."/>
            <person name="Johnson J."/>
            <person name="Kravitz S."/>
            <person name="Beeson K."/>
            <person name="Sutton G."/>
            <person name="Rogers Y.-H."/>
            <person name="Friedman R."/>
            <person name="Frazier M."/>
            <person name="Venter J.C."/>
        </authorList>
    </citation>
    <scope>NUCLEOTIDE SEQUENCE [LARGE SCALE GENOMIC DNA]</scope>
    <source>
        <strain evidence="3">DSM 17067 / NCIMB 14079 / DFL-11</strain>
        <plasmid evidence="3">pladfl_2</plasmid>
    </source>
</reference>